<proteinExistence type="inferred from homology"/>
<evidence type="ECO:0000313" key="8">
    <source>
        <dbReference type="EMBL" id="KAI8035884.1"/>
    </source>
</evidence>
<keyword evidence="4" id="KW-0833">Ubl conjugation pathway</keyword>
<comment type="similarity">
    <text evidence="3">Belongs to the VPRBP/DCAF1 family.</text>
</comment>
<dbReference type="AlphaFoldDB" id="A0A9Q0BLJ8"/>
<dbReference type="Proteomes" id="UP001059596">
    <property type="component" value="Unassembled WGS sequence"/>
</dbReference>
<keyword evidence="7" id="KW-0812">Transmembrane</keyword>
<comment type="pathway">
    <text evidence="2">Protein modification; protein ubiquitination.</text>
</comment>
<keyword evidence="7" id="KW-0472">Membrane</keyword>
<feature type="compositionally biased region" description="Gly residues" evidence="6">
    <location>
        <begin position="682"/>
        <end position="692"/>
    </location>
</feature>
<evidence type="ECO:0000256" key="5">
    <source>
        <dbReference type="ARBA" id="ARBA00023242"/>
    </source>
</evidence>
<feature type="region of interest" description="Disordered" evidence="6">
    <location>
        <begin position="679"/>
        <end position="782"/>
    </location>
</feature>
<feature type="region of interest" description="Disordered" evidence="6">
    <location>
        <begin position="138"/>
        <end position="158"/>
    </location>
</feature>
<dbReference type="InterPro" id="IPR033270">
    <property type="entry name" value="VPRBP/DCAF1"/>
</dbReference>
<dbReference type="Gene3D" id="2.130.10.10">
    <property type="entry name" value="YVTN repeat-like/Quinoprotein amine dehydrogenase"/>
    <property type="match status" value="1"/>
</dbReference>
<evidence type="ECO:0000256" key="6">
    <source>
        <dbReference type="SAM" id="MobiDB-lite"/>
    </source>
</evidence>
<dbReference type="InterPro" id="IPR036322">
    <property type="entry name" value="WD40_repeat_dom_sf"/>
</dbReference>
<comment type="subcellular location">
    <subcellularLocation>
        <location evidence="1">Nucleus</location>
    </subcellularLocation>
</comment>
<feature type="compositionally biased region" description="Acidic residues" evidence="6">
    <location>
        <begin position="745"/>
        <end position="782"/>
    </location>
</feature>
<feature type="compositionally biased region" description="Acidic residues" evidence="6">
    <location>
        <begin position="708"/>
        <end position="722"/>
    </location>
</feature>
<evidence type="ECO:0000256" key="7">
    <source>
        <dbReference type="SAM" id="Phobius"/>
    </source>
</evidence>
<keyword evidence="7" id="KW-1133">Transmembrane helix</keyword>
<dbReference type="InterPro" id="IPR015943">
    <property type="entry name" value="WD40/YVTN_repeat-like_dom_sf"/>
</dbReference>
<evidence type="ECO:0000256" key="3">
    <source>
        <dbReference type="ARBA" id="ARBA00008845"/>
    </source>
</evidence>
<feature type="region of interest" description="Disordered" evidence="6">
    <location>
        <begin position="100"/>
        <end position="120"/>
    </location>
</feature>
<dbReference type="InterPro" id="IPR006594">
    <property type="entry name" value="LisH"/>
</dbReference>
<gene>
    <name evidence="8" type="ORF">M5D96_011315</name>
</gene>
<protein>
    <recommendedName>
        <fullName evidence="10">LisH domain-containing protein</fullName>
    </recommendedName>
</protein>
<evidence type="ECO:0000256" key="4">
    <source>
        <dbReference type="ARBA" id="ARBA00022786"/>
    </source>
</evidence>
<reference evidence="8" key="1">
    <citation type="journal article" date="2023" name="Genome Biol. Evol.">
        <title>Long-read-based Genome Assembly of Drosophila gunungcola Reveals Fewer Chemosensory Genes in Flower-breeding Species.</title>
        <authorList>
            <person name="Negi A."/>
            <person name="Liao B.Y."/>
            <person name="Yeh S.D."/>
        </authorList>
    </citation>
    <scope>NUCLEOTIDE SEQUENCE</scope>
    <source>
        <strain evidence="8">Sukarami</strain>
    </source>
</reference>
<accession>A0A9Q0BLJ8</accession>
<feature type="compositionally biased region" description="Low complexity" evidence="6">
    <location>
        <begin position="146"/>
        <end position="158"/>
    </location>
</feature>
<dbReference type="GO" id="GO:0016567">
    <property type="term" value="P:protein ubiquitination"/>
    <property type="evidence" value="ECO:0007669"/>
    <property type="project" value="InterPro"/>
</dbReference>
<dbReference type="PANTHER" id="PTHR13129">
    <property type="entry name" value="VPRBP PROTEIN-RELATED"/>
    <property type="match status" value="1"/>
</dbReference>
<dbReference type="SUPFAM" id="SSF50978">
    <property type="entry name" value="WD40 repeat-like"/>
    <property type="match status" value="1"/>
</dbReference>
<name>A0A9Q0BLJ8_9MUSC</name>
<dbReference type="GO" id="GO:0080008">
    <property type="term" value="C:Cul4-RING E3 ubiquitin ligase complex"/>
    <property type="evidence" value="ECO:0007669"/>
    <property type="project" value="TreeGrafter"/>
</dbReference>
<evidence type="ECO:0000256" key="2">
    <source>
        <dbReference type="ARBA" id="ARBA00004906"/>
    </source>
</evidence>
<dbReference type="PROSITE" id="PS50896">
    <property type="entry name" value="LISH"/>
    <property type="match status" value="1"/>
</dbReference>
<evidence type="ECO:0000313" key="9">
    <source>
        <dbReference type="Proteomes" id="UP001059596"/>
    </source>
</evidence>
<comment type="caution">
    <text evidence="8">The sequence shown here is derived from an EMBL/GenBank/DDBJ whole genome shotgun (WGS) entry which is preliminary data.</text>
</comment>
<dbReference type="GO" id="GO:0005634">
    <property type="term" value="C:nucleus"/>
    <property type="evidence" value="ECO:0007669"/>
    <property type="project" value="UniProtKB-SubCell"/>
</dbReference>
<feature type="transmembrane region" description="Helical" evidence="7">
    <location>
        <begin position="1189"/>
        <end position="1212"/>
    </location>
</feature>
<dbReference type="SMART" id="SM00667">
    <property type="entry name" value="LisH"/>
    <property type="match status" value="1"/>
</dbReference>
<evidence type="ECO:0000256" key="1">
    <source>
        <dbReference type="ARBA" id="ARBA00004123"/>
    </source>
</evidence>
<organism evidence="8 9">
    <name type="scientific">Drosophila gunungcola</name>
    <name type="common">fruit fly</name>
    <dbReference type="NCBI Taxonomy" id="103775"/>
    <lineage>
        <taxon>Eukaryota</taxon>
        <taxon>Metazoa</taxon>
        <taxon>Ecdysozoa</taxon>
        <taxon>Arthropoda</taxon>
        <taxon>Hexapoda</taxon>
        <taxon>Insecta</taxon>
        <taxon>Pterygota</taxon>
        <taxon>Neoptera</taxon>
        <taxon>Endopterygota</taxon>
        <taxon>Diptera</taxon>
        <taxon>Brachycera</taxon>
        <taxon>Muscomorpha</taxon>
        <taxon>Ephydroidea</taxon>
        <taxon>Drosophilidae</taxon>
        <taxon>Drosophila</taxon>
        <taxon>Sophophora</taxon>
    </lineage>
</organism>
<keyword evidence="5" id="KW-0539">Nucleus</keyword>
<evidence type="ECO:0008006" key="10">
    <source>
        <dbReference type="Google" id="ProtNLM"/>
    </source>
</evidence>
<dbReference type="PANTHER" id="PTHR13129:SF4">
    <property type="entry name" value="DDB1- AND CUL4-ASSOCIATED FACTOR 1"/>
    <property type="match status" value="1"/>
</dbReference>
<sequence length="1236" mass="137510">MRDPILQEKRAEHVIFQKYALELLERVSGKTKPLNNPLDPSLSNMHKANVIAQTRIQYNKQQLYQLIFEHLESNGLSQTAQMLQREVGLPLQTPTTRSFHQSPFDYKALPSGSGSLSRNRLRSRMQDVNAAIMASGDLNRSFGEDSSPAGGAGSSSSAALEGVSIPNFGCLNTTQTPIKIRRTDRNSVSRSIQKQMLEPGGMSMASLPDDAPFHPKRITLNTIVTEYLTNQHSLCNNPVTTCPQFDLYEPHKCPDPKPSRLLSSNYNLTSRHARTQAGFNTGRFDRRYVHTHFSPWRSIRSADYEDPGGDGRVFNMNDGVEQFFSNCHNFSVDAIKANRAGDLVITSSFWRTPTSILWSIADDEFKLKLRLPDVTYCEFSQTAQDRLLGTQNECATLFDINTGSKVASFTPTIPNLYTKNRATLCRTDELILSDGVLWDVRSGKEIHKFDKFNQCISGVFHPNCLEIIANTEVWDLRTFHLLQTVPVLDQRNCTFSPMHVIYGASLGADRDHDMETTTYDTSFNVLDAYDYSSIATIDVKRNINDLSVSANGSLIAVVEDYSGYESKQETYVKIYAVGVKKSERSEEVRAVKELASEVADAVAPAPANANDVGGASLLRVFEEVPARPLPAENAAPAAPNEFAEELPRRLSPALHASPNLSRQHAPNSSIVGVRRRARTLGTGNGSGSGSGNGNLNLNLNGSVGGSGGEDDEEVPESDEDGSDTGSENSPNFMGFPLLRNLNGSDNDEDGDLDEDDDDGDLLDSDDDDMDDDDDGINNPDDAGDFDELFEYFSRSSSDATIIGCLALLVPLGTAFEEHPHFCIQTDPQLLSDIDRHVVMPSEKDLQCHIKATTLTQKEKAVLLDTLCADHGSTTVKRDNHHFLRLRNGELSGRGSQKEVCANGGDSVLAWVPYHTVLRNYAAELNPKERLTYIAKATNVEREKTELCHFPHTDLVNAVTDNLFTCVVLIFGDNFYGVEDNINVLVQLEPLMYQLRNITYLPWRNVSNSYKMHLGDSVLRNPSGERKPIYGSLNYEFVEKILVNMTSVYQDKKLGRLPLLFEHRGSVLELESDGVGGLDVAEKAYFGRSMDPRSEVKVQVIGQWVDQQREFGADIYEYYGHGLRRYRQALTGARLTLVRIDNTEPVFMAPESKNLAKASLLHDQKEHSSGNFTEWENAQEEDSDEDEPGFYGWFVVTSLLLAVVVVVGIYLVVRTHSRRNKQRQMYDLANTNVAPPA</sequence>
<keyword evidence="9" id="KW-1185">Reference proteome</keyword>
<dbReference type="EMBL" id="JAMKOV010000028">
    <property type="protein sequence ID" value="KAI8035884.1"/>
    <property type="molecule type" value="Genomic_DNA"/>
</dbReference>